<dbReference type="AlphaFoldDB" id="A0A1D1XJP4"/>
<dbReference type="GO" id="GO:0009734">
    <property type="term" value="P:auxin-activated signaling pathway"/>
    <property type="evidence" value="ECO:0007669"/>
    <property type="project" value="UniProtKB-KW"/>
</dbReference>
<dbReference type="GO" id="GO:0055085">
    <property type="term" value="P:transmembrane transport"/>
    <property type="evidence" value="ECO:0007669"/>
    <property type="project" value="InterPro"/>
</dbReference>
<dbReference type="PANTHER" id="PTHR31794">
    <property type="entry name" value="AUXIN EFFLUX TRANSPORTER FAMILY PROTEIN (EUROFUNG)"/>
    <property type="match status" value="1"/>
</dbReference>
<evidence type="ECO:0000256" key="2">
    <source>
        <dbReference type="ARBA" id="ARBA00022692"/>
    </source>
</evidence>
<dbReference type="PANTHER" id="PTHR31794:SF4">
    <property type="entry name" value="AUXIN EFFLUX TRANSPORTER FAMILY PROTEIN (EUROFUNG)"/>
    <property type="match status" value="1"/>
</dbReference>
<keyword evidence="5" id="KW-0927">Auxin signaling pathway</keyword>
<evidence type="ECO:0000313" key="7">
    <source>
        <dbReference type="EMBL" id="JAT42623.1"/>
    </source>
</evidence>
<keyword evidence="3 6" id="KW-1133">Transmembrane helix</keyword>
<reference evidence="7" key="1">
    <citation type="submission" date="2015-07" db="EMBL/GenBank/DDBJ databases">
        <title>Transcriptome Assembly of Anthurium amnicola.</title>
        <authorList>
            <person name="Suzuki J."/>
        </authorList>
    </citation>
    <scope>NUCLEOTIDE SEQUENCE</scope>
</reference>
<dbReference type="InterPro" id="IPR004776">
    <property type="entry name" value="Mem_transp_PIN-like"/>
</dbReference>
<dbReference type="EMBL" id="GDJX01025313">
    <property type="protein sequence ID" value="JAT42623.1"/>
    <property type="molecule type" value="Transcribed_RNA"/>
</dbReference>
<evidence type="ECO:0000256" key="3">
    <source>
        <dbReference type="ARBA" id="ARBA00022989"/>
    </source>
</evidence>
<evidence type="ECO:0000256" key="6">
    <source>
        <dbReference type="SAM" id="Phobius"/>
    </source>
</evidence>
<comment type="subcellular location">
    <subcellularLocation>
        <location evidence="1">Membrane</location>
        <topology evidence="1">Multi-pass membrane protein</topology>
    </subcellularLocation>
</comment>
<protein>
    <submittedName>
        <fullName evidence="7">Putative transporter C5D6.04</fullName>
    </submittedName>
</protein>
<feature type="transmembrane region" description="Helical" evidence="6">
    <location>
        <begin position="6"/>
        <end position="28"/>
    </location>
</feature>
<evidence type="ECO:0000256" key="1">
    <source>
        <dbReference type="ARBA" id="ARBA00004141"/>
    </source>
</evidence>
<dbReference type="GO" id="GO:0005783">
    <property type="term" value="C:endoplasmic reticulum"/>
    <property type="evidence" value="ECO:0007669"/>
    <property type="project" value="TreeGrafter"/>
</dbReference>
<dbReference type="Pfam" id="PF03547">
    <property type="entry name" value="Mem_trans"/>
    <property type="match status" value="1"/>
</dbReference>
<feature type="transmembrane region" description="Helical" evidence="6">
    <location>
        <begin position="356"/>
        <end position="375"/>
    </location>
</feature>
<keyword evidence="4 6" id="KW-0472">Membrane</keyword>
<feature type="transmembrane region" description="Helical" evidence="6">
    <location>
        <begin position="255"/>
        <end position="274"/>
    </location>
</feature>
<evidence type="ECO:0000256" key="5">
    <source>
        <dbReference type="ARBA" id="ARBA00023294"/>
    </source>
</evidence>
<sequence length="420" mass="46354">MDYGSIFQISAQSNAQIVLSCITGYVAARRGIITTEAHKGFSRVILNLLLPCFLFAEIGKSMDLETLLKLWPITMFYLVFAVIGGILAIIGGYVFRWSISKTKFAMTSVIFNNVTSMSIALLLSIGKTDAIMLLTHDKTEPPEEIVSRGVSYLLIANLMGNLGRWSLGTWLLKKEDGSDDEEIVIIENPTHETLPNSSYSISIVSPYDSTLHKPTVGTTELTSLLHQRNTTRHNRSTGLLSKTWKFISDISNPPLIAALIALIVCVNPTLKYIIFSRHSFIYNSITTTVASLGKMTIPLTLLTLGAQLHNLSGGKHSGMTSVYTYVMSSRFFLMPIVGVTMVLFTREYYLDDPMLVFVLMLMASGPSAVNCINICQLTNTFEEEMAALLMYSYSAAAPLMTMTVMGLLLIIVNIYNETGL</sequence>
<gene>
    <name evidence="7" type="primary">SPAC5D6.04_3</name>
    <name evidence="7" type="ORF">g.38309</name>
</gene>
<name>A0A1D1XJP4_9ARAE</name>
<organism evidence="7">
    <name type="scientific">Anthurium amnicola</name>
    <dbReference type="NCBI Taxonomy" id="1678845"/>
    <lineage>
        <taxon>Eukaryota</taxon>
        <taxon>Viridiplantae</taxon>
        <taxon>Streptophyta</taxon>
        <taxon>Embryophyta</taxon>
        <taxon>Tracheophyta</taxon>
        <taxon>Spermatophyta</taxon>
        <taxon>Magnoliopsida</taxon>
        <taxon>Liliopsida</taxon>
        <taxon>Araceae</taxon>
        <taxon>Pothoideae</taxon>
        <taxon>Potheae</taxon>
        <taxon>Anthurium</taxon>
    </lineage>
</organism>
<feature type="transmembrane region" description="Helical" evidence="6">
    <location>
        <begin position="70"/>
        <end position="95"/>
    </location>
</feature>
<feature type="transmembrane region" description="Helical" evidence="6">
    <location>
        <begin position="280"/>
        <end position="302"/>
    </location>
</feature>
<feature type="transmembrane region" description="Helical" evidence="6">
    <location>
        <begin position="387"/>
        <end position="415"/>
    </location>
</feature>
<feature type="transmembrane region" description="Helical" evidence="6">
    <location>
        <begin position="40"/>
        <end position="58"/>
    </location>
</feature>
<dbReference type="GO" id="GO:0016020">
    <property type="term" value="C:membrane"/>
    <property type="evidence" value="ECO:0007669"/>
    <property type="project" value="UniProtKB-SubCell"/>
</dbReference>
<keyword evidence="2 6" id="KW-0812">Transmembrane</keyword>
<proteinExistence type="predicted"/>
<evidence type="ECO:0000256" key="4">
    <source>
        <dbReference type="ARBA" id="ARBA00023136"/>
    </source>
</evidence>
<feature type="transmembrane region" description="Helical" evidence="6">
    <location>
        <begin position="322"/>
        <end position="344"/>
    </location>
</feature>
<accession>A0A1D1XJP4</accession>
<feature type="transmembrane region" description="Helical" evidence="6">
    <location>
        <begin position="104"/>
        <end position="125"/>
    </location>
</feature>